<dbReference type="Proteomes" id="UP000184509">
    <property type="component" value="Unassembled WGS sequence"/>
</dbReference>
<protein>
    <submittedName>
        <fullName evidence="1">Uncharacterized protein</fullName>
    </submittedName>
</protein>
<dbReference type="AlphaFoldDB" id="A0A1M4SBE4"/>
<dbReference type="EMBL" id="FQTV01000001">
    <property type="protein sequence ID" value="SHE29534.1"/>
    <property type="molecule type" value="Genomic_DNA"/>
</dbReference>
<dbReference type="STRING" id="1297750.SAMN05444405_10153"/>
<proteinExistence type="predicted"/>
<name>A0A1M4SBE4_9BACE</name>
<gene>
    <name evidence="1" type="ORF">SAMN05444405_10153</name>
</gene>
<accession>A0A1M4SBE4</accession>
<organism evidence="1 2">
    <name type="scientific">Bacteroides luti</name>
    <dbReference type="NCBI Taxonomy" id="1297750"/>
    <lineage>
        <taxon>Bacteria</taxon>
        <taxon>Pseudomonadati</taxon>
        <taxon>Bacteroidota</taxon>
        <taxon>Bacteroidia</taxon>
        <taxon>Bacteroidales</taxon>
        <taxon>Bacteroidaceae</taxon>
        <taxon>Bacteroides</taxon>
    </lineage>
</organism>
<dbReference type="RefSeq" id="WP_139261163.1">
    <property type="nucleotide sequence ID" value="NZ_FQTV01000001.1"/>
</dbReference>
<evidence type="ECO:0000313" key="1">
    <source>
        <dbReference type="EMBL" id="SHE29534.1"/>
    </source>
</evidence>
<reference evidence="1 2" key="1">
    <citation type="submission" date="2016-11" db="EMBL/GenBank/DDBJ databases">
        <authorList>
            <person name="Jaros S."/>
            <person name="Januszkiewicz K."/>
            <person name="Wedrychowicz H."/>
        </authorList>
    </citation>
    <scope>NUCLEOTIDE SEQUENCE [LARGE SCALE GENOMIC DNA]</scope>
    <source>
        <strain evidence="1 2">DSM 26991</strain>
    </source>
</reference>
<sequence>MNKSIPSTEDLEKKVFRIAQNSIITDKIINDLINSNYGNLDPFESLVVYYRSTIVDDTTFLENYIEGVIELAFDKLSDKEKYIFYNSPYGIIDEFECFDTGENSVICSSEWQVAERLIANFKEYVGFYENEHIRFYQYNGYV</sequence>
<keyword evidence="2" id="KW-1185">Reference proteome</keyword>
<evidence type="ECO:0000313" key="2">
    <source>
        <dbReference type="Proteomes" id="UP000184509"/>
    </source>
</evidence>